<reference evidence="2 5" key="2">
    <citation type="submission" date="2018-07" db="EMBL/GenBank/DDBJ databases">
        <title>Genomic Encyclopedia of Archaeal and Bacterial Type Strains, Phase II (KMG-II): from individual species to whole genera.</title>
        <authorList>
            <person name="Goeker M."/>
        </authorList>
    </citation>
    <scope>NUCLEOTIDE SEQUENCE [LARGE SCALE GENOMIC DNA]</scope>
    <source>
        <strain evidence="2 5">JA575</strain>
    </source>
</reference>
<proteinExistence type="predicted"/>
<organism evidence="3 4">
    <name type="scientific">Rhodopseudomonas pentothenatexigens</name>
    <dbReference type="NCBI Taxonomy" id="999699"/>
    <lineage>
        <taxon>Bacteria</taxon>
        <taxon>Pseudomonadati</taxon>
        <taxon>Pseudomonadota</taxon>
        <taxon>Alphaproteobacteria</taxon>
        <taxon>Hyphomicrobiales</taxon>
        <taxon>Nitrobacteraceae</taxon>
        <taxon>Rhodopseudomonas</taxon>
    </lineage>
</organism>
<keyword evidence="5" id="KW-1185">Reference proteome</keyword>
<dbReference type="EMBL" id="QRDT01000022">
    <property type="protein sequence ID" value="RED28511.1"/>
    <property type="molecule type" value="Genomic_DNA"/>
</dbReference>
<dbReference type="RefSeq" id="WP_114360048.1">
    <property type="nucleotide sequence ID" value="NZ_QRDT01000022.1"/>
</dbReference>
<protein>
    <submittedName>
        <fullName evidence="3">Uncharacterized protein</fullName>
    </submittedName>
</protein>
<feature type="transmembrane region" description="Helical" evidence="1">
    <location>
        <begin position="6"/>
        <end position="29"/>
    </location>
</feature>
<keyword evidence="1" id="KW-0472">Membrane</keyword>
<evidence type="ECO:0000256" key="1">
    <source>
        <dbReference type="SAM" id="Phobius"/>
    </source>
</evidence>
<keyword evidence="1" id="KW-0812">Transmembrane</keyword>
<dbReference type="Proteomes" id="UP000256343">
    <property type="component" value="Unassembled WGS sequence"/>
</dbReference>
<dbReference type="Proteomes" id="UP000252631">
    <property type="component" value="Unassembled WGS sequence"/>
</dbReference>
<evidence type="ECO:0000313" key="4">
    <source>
        <dbReference type="Proteomes" id="UP000252631"/>
    </source>
</evidence>
<dbReference type="AlphaFoldDB" id="A0A336K398"/>
<reference evidence="3 4" key="1">
    <citation type="submission" date="2017-08" db="EMBL/GenBank/DDBJ databases">
        <authorList>
            <person name="de Groot N.N."/>
        </authorList>
    </citation>
    <scope>NUCLEOTIDE SEQUENCE [LARGE SCALE GENOMIC DNA]</scope>
    <source>
        <strain evidence="3 4">JA575</strain>
    </source>
</reference>
<evidence type="ECO:0000313" key="3">
    <source>
        <dbReference type="EMBL" id="SSW92611.1"/>
    </source>
</evidence>
<name>A0A336K398_9BRAD</name>
<sequence length="61" mass="6627">MTAFQWFALMSPVVLAAVMAVVGLVEAWLDRRGVERAEKLAASAGGSRFLGTTRRYMPPGE</sequence>
<keyword evidence="1" id="KW-1133">Transmembrane helix</keyword>
<gene>
    <name evidence="2" type="ORF">BJ125_12238</name>
    <name evidence="3" type="ORF">SAMN05892882_12238</name>
</gene>
<dbReference type="EMBL" id="UFQQ01000022">
    <property type="protein sequence ID" value="SSW92611.1"/>
    <property type="molecule type" value="Genomic_DNA"/>
</dbReference>
<evidence type="ECO:0000313" key="2">
    <source>
        <dbReference type="EMBL" id="RED28511.1"/>
    </source>
</evidence>
<evidence type="ECO:0000313" key="5">
    <source>
        <dbReference type="Proteomes" id="UP000256343"/>
    </source>
</evidence>
<accession>A0A336K398</accession>